<name>A0AAC8TAC0_9GAMM</name>
<sequence length="78" mass="9007">MNKNEQERQGSKNIHQVLDEIEVNLSQINPALDDLAERIRKPKNELEEIADGLAGVQHTTKIDWKFILTTTPLYFSLF</sequence>
<proteinExistence type="predicted"/>
<reference evidence="1 2" key="1">
    <citation type="submission" date="2015-05" db="EMBL/GenBank/DDBJ databases">
        <authorList>
            <person name="Dickey A."/>
            <person name="Clawson M."/>
            <person name="Bono J."/>
            <person name="Loy J.D."/>
        </authorList>
    </citation>
    <scope>NUCLEOTIDE SEQUENCE [LARGE SCALE GENOMIC DNA]</scope>
    <source>
        <strain evidence="1 2">22581</strain>
    </source>
</reference>
<evidence type="ECO:0000313" key="1">
    <source>
        <dbReference type="EMBL" id="AKG08511.1"/>
    </source>
</evidence>
<protein>
    <submittedName>
        <fullName evidence="1">Uncharacterized protein</fullName>
    </submittedName>
</protein>
<organism evidence="1 2">
    <name type="scientific">Moraxella bovoculi</name>
    <dbReference type="NCBI Taxonomy" id="386891"/>
    <lineage>
        <taxon>Bacteria</taxon>
        <taxon>Pseudomonadati</taxon>
        <taxon>Pseudomonadota</taxon>
        <taxon>Gammaproteobacteria</taxon>
        <taxon>Moraxellales</taxon>
        <taxon>Moraxellaceae</taxon>
        <taxon>Moraxella</taxon>
    </lineage>
</organism>
<gene>
    <name evidence="1" type="ORF">AAX06_10645</name>
</gene>
<evidence type="ECO:0000313" key="2">
    <source>
        <dbReference type="Proteomes" id="UP000077465"/>
    </source>
</evidence>
<dbReference type="EMBL" id="CP011376">
    <property type="protein sequence ID" value="AKG08511.1"/>
    <property type="molecule type" value="Genomic_DNA"/>
</dbReference>
<dbReference type="Proteomes" id="UP000077465">
    <property type="component" value="Chromosome"/>
</dbReference>
<accession>A0AAC8TAC0</accession>
<dbReference type="AlphaFoldDB" id="A0AAC8TAC0"/>
<dbReference type="RefSeq" id="WP_046699413.1">
    <property type="nucleotide sequence ID" value="NZ_CP011376.1"/>
</dbReference>